<dbReference type="AGR" id="WB:WBGene00011752"/>
<dbReference type="PaxDb" id="6239-T13F3.5"/>
<dbReference type="InParanoid" id="O18085"/>
<reference evidence="2 3" key="1">
    <citation type="journal article" date="1998" name="Science">
        <title>Genome sequence of the nematode C. elegans: a platform for investigating biology.</title>
        <authorList>
            <consortium name="The C. elegans sequencing consortium"/>
            <person name="Sulson J.E."/>
            <person name="Waterston R."/>
        </authorList>
    </citation>
    <scope>NUCLEOTIDE SEQUENCE [LARGE SCALE GENOMIC DNA]</scope>
    <source>
        <strain evidence="2 3">Bristol N2</strain>
    </source>
</reference>
<dbReference type="CDD" id="cd22150">
    <property type="entry name" value="F-box_CeFBXA-like"/>
    <property type="match status" value="1"/>
</dbReference>
<dbReference type="HOGENOM" id="CLU_030831_3_1_1"/>
<accession>O18085</accession>
<dbReference type="OrthoDB" id="2095648at2759"/>
<dbReference type="InterPro" id="IPR002900">
    <property type="entry name" value="DUF38/FTH_CAE_spp"/>
</dbReference>
<dbReference type="SMART" id="SM00256">
    <property type="entry name" value="FBOX"/>
    <property type="match status" value="1"/>
</dbReference>
<evidence type="ECO:0000313" key="3">
    <source>
        <dbReference type="Proteomes" id="UP000001940"/>
    </source>
</evidence>
<dbReference type="AlphaFoldDB" id="O18085"/>
<organism evidence="2 3">
    <name type="scientific">Caenorhabditis elegans</name>
    <dbReference type="NCBI Taxonomy" id="6239"/>
    <lineage>
        <taxon>Eukaryota</taxon>
        <taxon>Metazoa</taxon>
        <taxon>Ecdysozoa</taxon>
        <taxon>Nematoda</taxon>
        <taxon>Chromadorea</taxon>
        <taxon>Rhabditida</taxon>
        <taxon>Rhabditina</taxon>
        <taxon>Rhabditomorpha</taxon>
        <taxon>Rhabditoidea</taxon>
        <taxon>Rhabditidae</taxon>
        <taxon>Peloderinae</taxon>
        <taxon>Caenorhabditis</taxon>
    </lineage>
</organism>
<proteinExistence type="predicted"/>
<dbReference type="FunCoup" id="O18085">
    <property type="interactions" value="17"/>
</dbReference>
<keyword evidence="3" id="KW-1185">Reference proteome</keyword>
<protein>
    <submittedName>
        <fullName evidence="2">F-box domain-containing protein</fullName>
    </submittedName>
</protein>
<dbReference type="InterPro" id="IPR001810">
    <property type="entry name" value="F-box_dom"/>
</dbReference>
<dbReference type="PROSITE" id="PS50181">
    <property type="entry name" value="FBOX"/>
    <property type="match status" value="1"/>
</dbReference>
<dbReference type="Bgee" id="WBGene00011752">
    <property type="expression patterns" value="Expressed in adult organism and 2 other cell types or tissues"/>
</dbReference>
<dbReference type="UCSC" id="T13F3.5">
    <property type="organism name" value="c. elegans"/>
</dbReference>
<evidence type="ECO:0000259" key="1">
    <source>
        <dbReference type="PROSITE" id="PS50181"/>
    </source>
</evidence>
<dbReference type="PANTHER" id="PTHR23015:SF4">
    <property type="entry name" value="DUF38 DOMAIN-CONTAINING PROTEIN-RELATED"/>
    <property type="match status" value="1"/>
</dbReference>
<dbReference type="CTD" id="180091"/>
<dbReference type="KEGG" id="cel:CELE_T13F3.5"/>
<evidence type="ECO:0000313" key="4">
    <source>
        <dbReference type="WormBase" id="T13F3.5"/>
    </source>
</evidence>
<dbReference type="SMR" id="O18085"/>
<dbReference type="WormBase" id="T13F3.5">
    <property type="protein sequence ID" value="CE39279"/>
    <property type="gene ID" value="WBGene00011752"/>
    <property type="gene designation" value="fbxa-2"/>
</dbReference>
<dbReference type="Pfam" id="PF00646">
    <property type="entry name" value="F-box"/>
    <property type="match status" value="1"/>
</dbReference>
<name>O18085_CAEEL</name>
<sequence length="300" mass="35049">MSNNQKHPTLLNMPLEVANQILEKLEPIYQLTSRKVCKCLKTSVDKLGTHFYSITFHILSREAHIQLNGTEIKYIDAPNASTYVIYNEQKKIIQGENFINLAFNDLQLLLKNPISKFEFLEDKSIQDNGLRLLDVMKQNGRVHLKSIKFSHCSIDDVLPIFPYLNAQVVEEIELYFFKSADGFDRIRDLDQWKNAKSFTYYSLVPMENNQTMHMFHFEHFTLTLDKFLLQDAIQIRDNVLNRSTFEICNINFRASNATPSEIAKVFKSDYTDDDGDFLWTNDCKTWLICSHHEFFSCSET</sequence>
<dbReference type="Pfam" id="PF01827">
    <property type="entry name" value="FTH"/>
    <property type="match status" value="1"/>
</dbReference>
<dbReference type="PhylomeDB" id="O18085"/>
<dbReference type="RefSeq" id="NP_001366925.1">
    <property type="nucleotide sequence ID" value="NM_001380845.2"/>
</dbReference>
<feature type="domain" description="F-box" evidence="1">
    <location>
        <begin position="7"/>
        <end position="54"/>
    </location>
</feature>
<gene>
    <name evidence="2 4" type="primary">fbxa-2</name>
    <name evidence="2" type="ORF">CELE_T13F3.5</name>
    <name evidence="4" type="ORF">T13F3.5</name>
</gene>
<evidence type="ECO:0000313" key="2">
    <source>
        <dbReference type="EMBL" id="CAB07669.2"/>
    </source>
</evidence>
<dbReference type="InterPro" id="IPR040161">
    <property type="entry name" value="FB224"/>
</dbReference>
<dbReference type="PANTHER" id="PTHR23015">
    <property type="entry name" value="UNCHARACTERIZED C.ELEGANS PROTEIN"/>
    <property type="match status" value="1"/>
</dbReference>
<dbReference type="EMBL" id="BX284605">
    <property type="protein sequence ID" value="CAB07669.2"/>
    <property type="molecule type" value="Genomic_DNA"/>
</dbReference>
<dbReference type="GeneID" id="180091"/>
<dbReference type="Proteomes" id="UP000001940">
    <property type="component" value="Chromosome V"/>
</dbReference>
<dbReference type="PIR" id="T24889">
    <property type="entry name" value="T24889"/>
</dbReference>